<dbReference type="Proteomes" id="UP001212803">
    <property type="component" value="Chromosome"/>
</dbReference>
<gene>
    <name evidence="1" type="ORF">O0235_06075</name>
</gene>
<evidence type="ECO:0000313" key="2">
    <source>
        <dbReference type="Proteomes" id="UP001212803"/>
    </source>
</evidence>
<evidence type="ECO:0000313" key="1">
    <source>
        <dbReference type="EMBL" id="WBL37133.1"/>
    </source>
</evidence>
<dbReference type="EMBL" id="CP115149">
    <property type="protein sequence ID" value="WBL37133.1"/>
    <property type="molecule type" value="Genomic_DNA"/>
</dbReference>
<dbReference type="RefSeq" id="WP_270057647.1">
    <property type="nucleotide sequence ID" value="NZ_CP115149.1"/>
</dbReference>
<protein>
    <submittedName>
        <fullName evidence="1">Uncharacterized protein</fullName>
    </submittedName>
</protein>
<organism evidence="1 2">
    <name type="scientific">Tepidiforma flava</name>
    <dbReference type="NCBI Taxonomy" id="3004094"/>
    <lineage>
        <taxon>Bacteria</taxon>
        <taxon>Bacillati</taxon>
        <taxon>Chloroflexota</taxon>
        <taxon>Tepidiformia</taxon>
        <taxon>Tepidiformales</taxon>
        <taxon>Tepidiformaceae</taxon>
        <taxon>Tepidiforma</taxon>
    </lineage>
</organism>
<proteinExistence type="predicted"/>
<name>A0ABY7M9B6_9CHLR</name>
<accession>A0ABY7M9B6</accession>
<keyword evidence="2" id="KW-1185">Reference proteome</keyword>
<sequence length="63" mass="6763">MPESSCVTEVAYLVARYAFDVCTVHSLTVRRPTFGTNPAGVSAPILRGEWPALRASLEARLAG</sequence>
<reference evidence="1 2" key="1">
    <citation type="journal article" date="2023" name="ISME J.">
        <title>Thermophilic Dehalococcoidia with unusual traits shed light on an unexpected past.</title>
        <authorList>
            <person name="Palmer M."/>
            <person name="Covington J.K."/>
            <person name="Zhou E.M."/>
            <person name="Thomas S.C."/>
            <person name="Habib N."/>
            <person name="Seymour C.O."/>
            <person name="Lai D."/>
            <person name="Johnston J."/>
            <person name="Hashimi A."/>
            <person name="Jiao J.Y."/>
            <person name="Muok A.R."/>
            <person name="Liu L."/>
            <person name="Xian W.D."/>
            <person name="Zhi X.Y."/>
            <person name="Li M.M."/>
            <person name="Silva L.P."/>
            <person name="Bowen B.P."/>
            <person name="Louie K."/>
            <person name="Briegel A."/>
            <person name="Pett-Ridge J."/>
            <person name="Weber P.K."/>
            <person name="Tocheva E.I."/>
            <person name="Woyke T."/>
            <person name="Northen T.R."/>
            <person name="Mayali X."/>
            <person name="Li W.J."/>
            <person name="Hedlund B.P."/>
        </authorList>
    </citation>
    <scope>NUCLEOTIDE SEQUENCE [LARGE SCALE GENOMIC DNA]</scope>
    <source>
        <strain evidence="1 2">YIM 72310</strain>
    </source>
</reference>